<keyword evidence="11 19" id="KW-1133">Transmembrane helix</keyword>
<accession>A0A4D9E8V3</accession>
<dbReference type="GO" id="GO:0005886">
    <property type="term" value="C:plasma membrane"/>
    <property type="evidence" value="ECO:0007669"/>
    <property type="project" value="UniProtKB-SubCell"/>
</dbReference>
<dbReference type="InterPro" id="IPR003599">
    <property type="entry name" value="Ig_sub"/>
</dbReference>
<dbReference type="STRING" id="55544.A0A4D9E8V3"/>
<evidence type="ECO:0000256" key="15">
    <source>
        <dbReference type="ARBA" id="ARBA00023170"/>
    </source>
</evidence>
<dbReference type="SUPFAM" id="SSF48726">
    <property type="entry name" value="Immunoglobulin"/>
    <property type="match status" value="3"/>
</dbReference>
<dbReference type="SMART" id="SM00255">
    <property type="entry name" value="TIR"/>
    <property type="match status" value="1"/>
</dbReference>
<sequence>MTSTTLFLCSITIFLYSLKAEECKVYDVNDVFLKHNFVHEGQPLAVNCSVDKTLNFENTDYNLTWYKTGSQTSVAKDKHSRIHQKKNFIWFLPATLDDSGSYECVIRSLSICRKIYMNLRVFKNIYGLCFNEKFAIGEEILTSSHAKVVCPHLDYFRDEENTLPLQWYKECELLEEERFVSSNDYLVIKNATLHDKGNYTCRTSYTYKGKQYNISRDISLTVTVSPRNTPPEIFYPRNNSIEVELGSRVIVDCNVTGAEVFQVYWTVNNTYIDIYYKSRIFEEEDYEGETFCDGHPLTTVRLNISEVNSEDYKHHFVCHALNSFGQVATYIALKHRVADFHKSLTGGFIALLLLTVVTLLIFKLFKIDIVLWYRSSCCAFVKKEASDGKIYDAYVMYPKPNGVRCIYTLNNFVLRILPEVLESQCGYNLFILGRDDLLGEAVVNVIDETIKRSRRLMIILESEASSYNVLEDTFEQQLAVYNALIRDEIKIILIELDKIQDNTNMPESIKYIKQKHGAIRWKGDFTERSHSANTKFWKNVRYRMPPRQTVSSLDPKTFRYSAATER</sequence>
<keyword evidence="7 19" id="KW-0812">Transmembrane</keyword>
<evidence type="ECO:0000256" key="5">
    <source>
        <dbReference type="ARBA" id="ARBA00022475"/>
    </source>
</evidence>
<evidence type="ECO:0000256" key="11">
    <source>
        <dbReference type="ARBA" id="ARBA00022989"/>
    </source>
</evidence>
<dbReference type="EMBL" id="QXTE01000137">
    <property type="protein sequence ID" value="TFK04458.1"/>
    <property type="molecule type" value="Genomic_DNA"/>
</dbReference>
<protein>
    <submittedName>
        <fullName evidence="23">Thymopoietin</fullName>
    </submittedName>
</protein>
<dbReference type="GO" id="GO:0005576">
    <property type="term" value="C:extracellular region"/>
    <property type="evidence" value="ECO:0007669"/>
    <property type="project" value="UniProtKB-SubCell"/>
</dbReference>
<evidence type="ECO:0000256" key="10">
    <source>
        <dbReference type="ARBA" id="ARBA00022801"/>
    </source>
</evidence>
<keyword evidence="17" id="KW-0395">Inflammatory response</keyword>
<dbReference type="InterPro" id="IPR000157">
    <property type="entry name" value="TIR_dom"/>
</dbReference>
<dbReference type="InterPro" id="IPR035897">
    <property type="entry name" value="Toll_tir_struct_dom_sf"/>
</dbReference>
<evidence type="ECO:0000256" key="8">
    <source>
        <dbReference type="ARBA" id="ARBA00022729"/>
    </source>
</evidence>
<evidence type="ECO:0000313" key="23">
    <source>
        <dbReference type="EMBL" id="TFK04458.1"/>
    </source>
</evidence>
<dbReference type="FunFam" id="3.40.50.10140:FF:000002">
    <property type="entry name" value="Interleukin 1 receptor accessory protein"/>
    <property type="match status" value="1"/>
</dbReference>
<dbReference type="PROSITE" id="PS50835">
    <property type="entry name" value="IG_LIKE"/>
    <property type="match status" value="3"/>
</dbReference>
<dbReference type="SUPFAM" id="SSF52200">
    <property type="entry name" value="Toll/Interleukin receptor TIR domain"/>
    <property type="match status" value="1"/>
</dbReference>
<evidence type="ECO:0000256" key="13">
    <source>
        <dbReference type="ARBA" id="ARBA00023136"/>
    </source>
</evidence>
<dbReference type="PANTHER" id="PTHR11890:SF26">
    <property type="entry name" value="INTERLEUKIN-1 RECEPTOR TYPE 1"/>
    <property type="match status" value="1"/>
</dbReference>
<dbReference type="Pfam" id="PF07679">
    <property type="entry name" value="I-set"/>
    <property type="match status" value="1"/>
</dbReference>
<dbReference type="InterPro" id="IPR013098">
    <property type="entry name" value="Ig_I-set"/>
</dbReference>
<keyword evidence="12" id="KW-0520">NAD</keyword>
<dbReference type="OrthoDB" id="6132459at2759"/>
<keyword evidence="15" id="KW-0675">Receptor</keyword>
<organism evidence="23 24">
    <name type="scientific">Platysternon megacephalum</name>
    <name type="common">big-headed turtle</name>
    <dbReference type="NCBI Taxonomy" id="55544"/>
    <lineage>
        <taxon>Eukaryota</taxon>
        <taxon>Metazoa</taxon>
        <taxon>Chordata</taxon>
        <taxon>Craniata</taxon>
        <taxon>Vertebrata</taxon>
        <taxon>Euteleostomi</taxon>
        <taxon>Archelosauria</taxon>
        <taxon>Testudinata</taxon>
        <taxon>Testudines</taxon>
        <taxon>Cryptodira</taxon>
        <taxon>Durocryptodira</taxon>
        <taxon>Testudinoidea</taxon>
        <taxon>Platysternidae</taxon>
        <taxon>Platysternon</taxon>
    </lineage>
</organism>
<feature type="signal peptide" evidence="20">
    <location>
        <begin position="1"/>
        <end position="20"/>
    </location>
</feature>
<dbReference type="AlphaFoldDB" id="A0A4D9E8V3"/>
<feature type="domain" description="TIR" evidence="21">
    <location>
        <begin position="389"/>
        <end position="544"/>
    </location>
</feature>
<keyword evidence="6" id="KW-0964">Secreted</keyword>
<evidence type="ECO:0000256" key="12">
    <source>
        <dbReference type="ARBA" id="ARBA00023027"/>
    </source>
</evidence>
<dbReference type="GO" id="GO:0006954">
    <property type="term" value="P:inflammatory response"/>
    <property type="evidence" value="ECO:0007669"/>
    <property type="project" value="UniProtKB-KW"/>
</dbReference>
<dbReference type="GO" id="GO:0050727">
    <property type="term" value="P:regulation of inflammatory response"/>
    <property type="evidence" value="ECO:0007669"/>
    <property type="project" value="TreeGrafter"/>
</dbReference>
<dbReference type="SMART" id="SM00408">
    <property type="entry name" value="IGc2"/>
    <property type="match status" value="3"/>
</dbReference>
<keyword evidence="16" id="KW-0325">Glycoprotein</keyword>
<dbReference type="Pfam" id="PF01582">
    <property type="entry name" value="TIR"/>
    <property type="match status" value="1"/>
</dbReference>
<dbReference type="Pfam" id="PF13895">
    <property type="entry name" value="Ig_2"/>
    <property type="match status" value="2"/>
</dbReference>
<name>A0A4D9E8V3_9SAUR</name>
<evidence type="ECO:0000313" key="24">
    <source>
        <dbReference type="Proteomes" id="UP000297703"/>
    </source>
</evidence>
<evidence type="ECO:0000256" key="18">
    <source>
        <dbReference type="ARBA" id="ARBA00023319"/>
    </source>
</evidence>
<evidence type="ECO:0000256" key="6">
    <source>
        <dbReference type="ARBA" id="ARBA00022525"/>
    </source>
</evidence>
<keyword evidence="13 19" id="KW-0472">Membrane</keyword>
<proteinExistence type="inferred from homology"/>
<evidence type="ECO:0000256" key="16">
    <source>
        <dbReference type="ARBA" id="ARBA00023180"/>
    </source>
</evidence>
<feature type="chain" id="PRO_5020039832" evidence="20">
    <location>
        <begin position="21"/>
        <end position="566"/>
    </location>
</feature>
<dbReference type="InterPro" id="IPR004076">
    <property type="entry name" value="IL-1_rcpt_I-typ"/>
</dbReference>
<dbReference type="FunFam" id="2.60.40.10:FF:001302">
    <property type="entry name" value="Interleukin 1 receptor like 2"/>
    <property type="match status" value="1"/>
</dbReference>
<evidence type="ECO:0000256" key="4">
    <source>
        <dbReference type="ARBA" id="ARBA00009752"/>
    </source>
</evidence>
<comment type="similarity">
    <text evidence="4">Belongs to the interleukin-1 receptor family.</text>
</comment>
<evidence type="ECO:0000256" key="2">
    <source>
        <dbReference type="ARBA" id="ARBA00004479"/>
    </source>
</evidence>
<evidence type="ECO:0000256" key="20">
    <source>
        <dbReference type="SAM" id="SignalP"/>
    </source>
</evidence>
<keyword evidence="24" id="KW-1185">Reference proteome</keyword>
<evidence type="ECO:0000256" key="14">
    <source>
        <dbReference type="ARBA" id="ARBA00023157"/>
    </source>
</evidence>
<feature type="domain" description="Ig-like" evidence="22">
    <location>
        <begin position="40"/>
        <end position="108"/>
    </location>
</feature>
<evidence type="ECO:0000259" key="22">
    <source>
        <dbReference type="PROSITE" id="PS50835"/>
    </source>
</evidence>
<keyword evidence="10" id="KW-0378">Hydrolase</keyword>
<dbReference type="Proteomes" id="UP000297703">
    <property type="component" value="Unassembled WGS sequence"/>
</dbReference>
<dbReference type="InterPro" id="IPR004074">
    <property type="entry name" value="IL-1_rcpt_I/II-typ"/>
</dbReference>
<dbReference type="PROSITE" id="PS50104">
    <property type="entry name" value="TIR"/>
    <property type="match status" value="1"/>
</dbReference>
<dbReference type="FunFam" id="2.60.40.10:FF:000284">
    <property type="entry name" value="interleukin-1 receptor accessory protein-like 1"/>
    <property type="match status" value="1"/>
</dbReference>
<keyword evidence="8 20" id="KW-0732">Signal</keyword>
<dbReference type="InterPro" id="IPR015621">
    <property type="entry name" value="IL-1_rcpt_fam"/>
</dbReference>
<dbReference type="SMART" id="SM00409">
    <property type="entry name" value="IG"/>
    <property type="match status" value="3"/>
</dbReference>
<keyword evidence="14" id="KW-1015">Disulfide bond</keyword>
<evidence type="ECO:0000256" key="7">
    <source>
        <dbReference type="ARBA" id="ARBA00022692"/>
    </source>
</evidence>
<dbReference type="PANTHER" id="PTHR11890">
    <property type="entry name" value="INTERLEUKIN-1 RECEPTOR FAMILY MEMBER"/>
    <property type="match status" value="1"/>
</dbReference>
<reference evidence="23 24" key="1">
    <citation type="submission" date="2019-04" db="EMBL/GenBank/DDBJ databases">
        <title>Draft genome of the big-headed turtle Platysternon megacephalum.</title>
        <authorList>
            <person name="Gong S."/>
        </authorList>
    </citation>
    <scope>NUCLEOTIDE SEQUENCE [LARGE SCALE GENOMIC DNA]</scope>
    <source>
        <strain evidence="23">DO16091913</strain>
        <tissue evidence="23">Muscle</tissue>
    </source>
</reference>
<reference evidence="23 24" key="2">
    <citation type="submission" date="2019-04" db="EMBL/GenBank/DDBJ databases">
        <title>The genome sequence of big-headed turtle.</title>
        <authorList>
            <person name="Gong S."/>
        </authorList>
    </citation>
    <scope>NUCLEOTIDE SEQUENCE [LARGE SCALE GENOMIC DNA]</scope>
    <source>
        <strain evidence="23">DO16091913</strain>
        <tissue evidence="23">Muscle</tissue>
    </source>
</reference>
<evidence type="ECO:0000259" key="21">
    <source>
        <dbReference type="PROSITE" id="PS50104"/>
    </source>
</evidence>
<feature type="domain" description="Ig-like" evidence="22">
    <location>
        <begin position="137"/>
        <end position="219"/>
    </location>
</feature>
<keyword evidence="5" id="KW-1003">Cell membrane</keyword>
<dbReference type="FunFam" id="2.60.40.10:FF:000188">
    <property type="entry name" value="Interleukin-1 receptor accessory protein-like 1"/>
    <property type="match status" value="1"/>
</dbReference>
<gene>
    <name evidence="23" type="ORF">DR999_PMT13009</name>
</gene>
<keyword evidence="18" id="KW-0393">Immunoglobulin domain</keyword>
<keyword evidence="9" id="KW-0677">Repeat</keyword>
<dbReference type="GO" id="GO:0004909">
    <property type="term" value="F:interleukin-1, type I, activating receptor activity"/>
    <property type="evidence" value="ECO:0007669"/>
    <property type="project" value="InterPro"/>
</dbReference>
<evidence type="ECO:0000256" key="9">
    <source>
        <dbReference type="ARBA" id="ARBA00022737"/>
    </source>
</evidence>
<dbReference type="PRINTS" id="PR01538">
    <property type="entry name" value="INTRLEUKN1R1"/>
</dbReference>
<dbReference type="InterPro" id="IPR007110">
    <property type="entry name" value="Ig-like_dom"/>
</dbReference>
<dbReference type="InterPro" id="IPR013783">
    <property type="entry name" value="Ig-like_fold"/>
</dbReference>
<dbReference type="PRINTS" id="PR01537">
    <property type="entry name" value="INTRLKN1R1F"/>
</dbReference>
<dbReference type="GO" id="GO:0016787">
    <property type="term" value="F:hydrolase activity"/>
    <property type="evidence" value="ECO:0007669"/>
    <property type="project" value="UniProtKB-KW"/>
</dbReference>
<dbReference type="InterPro" id="IPR003598">
    <property type="entry name" value="Ig_sub2"/>
</dbReference>
<dbReference type="PRINTS" id="PR01536">
    <property type="entry name" value="INTRLKN1R12F"/>
</dbReference>
<evidence type="ECO:0000256" key="3">
    <source>
        <dbReference type="ARBA" id="ARBA00004613"/>
    </source>
</evidence>
<dbReference type="Gene3D" id="2.60.40.10">
    <property type="entry name" value="Immunoglobulins"/>
    <property type="match status" value="3"/>
</dbReference>
<evidence type="ECO:0000256" key="1">
    <source>
        <dbReference type="ARBA" id="ARBA00004236"/>
    </source>
</evidence>
<feature type="domain" description="Ig-like" evidence="22">
    <location>
        <begin position="231"/>
        <end position="334"/>
    </location>
</feature>
<dbReference type="InterPro" id="IPR036179">
    <property type="entry name" value="Ig-like_dom_sf"/>
</dbReference>
<comment type="caution">
    <text evidence="23">The sequence shown here is derived from an EMBL/GenBank/DDBJ whole genome shotgun (WGS) entry which is preliminary data.</text>
</comment>
<feature type="transmembrane region" description="Helical" evidence="19">
    <location>
        <begin position="344"/>
        <end position="365"/>
    </location>
</feature>
<evidence type="ECO:0000256" key="19">
    <source>
        <dbReference type="SAM" id="Phobius"/>
    </source>
</evidence>
<comment type="subcellular location">
    <subcellularLocation>
        <location evidence="1">Cell membrane</location>
    </subcellularLocation>
    <subcellularLocation>
        <location evidence="2">Membrane</location>
        <topology evidence="2">Single-pass type I membrane protein</topology>
    </subcellularLocation>
    <subcellularLocation>
        <location evidence="3">Secreted</location>
    </subcellularLocation>
</comment>
<evidence type="ECO:0000256" key="17">
    <source>
        <dbReference type="ARBA" id="ARBA00023198"/>
    </source>
</evidence>
<dbReference type="Gene3D" id="3.40.50.10140">
    <property type="entry name" value="Toll/interleukin-1 receptor homology (TIR) domain"/>
    <property type="match status" value="1"/>
</dbReference>